<proteinExistence type="inferred from homology"/>
<evidence type="ECO:0000256" key="3">
    <source>
        <dbReference type="ARBA" id="ARBA00022448"/>
    </source>
</evidence>
<dbReference type="GO" id="GO:0022857">
    <property type="term" value="F:transmembrane transporter activity"/>
    <property type="evidence" value="ECO:0007669"/>
    <property type="project" value="TreeGrafter"/>
</dbReference>
<comment type="similarity">
    <text evidence="2">Belongs to the SLC13A/DASS transporter (TC 2.A.47) family. NADC subfamily.</text>
</comment>
<comment type="subcellular location">
    <subcellularLocation>
        <location evidence="1">Membrane</location>
        <topology evidence="1">Multi-pass membrane protein</topology>
    </subcellularLocation>
</comment>
<evidence type="ECO:0000313" key="9">
    <source>
        <dbReference type="EMBL" id="WGH93588.1"/>
    </source>
</evidence>
<protein>
    <submittedName>
        <fullName evidence="9">SLC13 family permease</fullName>
    </submittedName>
</protein>
<evidence type="ECO:0000259" key="8">
    <source>
        <dbReference type="Pfam" id="PF03600"/>
    </source>
</evidence>
<keyword evidence="5 7" id="KW-1133">Transmembrane helix</keyword>
<evidence type="ECO:0000256" key="1">
    <source>
        <dbReference type="ARBA" id="ARBA00004141"/>
    </source>
</evidence>
<feature type="transmembrane region" description="Helical" evidence="7">
    <location>
        <begin position="99"/>
        <end position="123"/>
    </location>
</feature>
<dbReference type="Pfam" id="PF03600">
    <property type="entry name" value="CitMHS"/>
    <property type="match status" value="1"/>
</dbReference>
<accession>A0AAJ6AHN1</accession>
<dbReference type="Proteomes" id="UP001224674">
    <property type="component" value="Chromosome"/>
</dbReference>
<keyword evidence="3" id="KW-0813">Transport</keyword>
<evidence type="ECO:0000313" key="10">
    <source>
        <dbReference type="Proteomes" id="UP001224674"/>
    </source>
</evidence>
<feature type="transmembrane region" description="Helical" evidence="7">
    <location>
        <begin position="60"/>
        <end position="79"/>
    </location>
</feature>
<feature type="domain" description="Citrate transporter-like" evidence="8">
    <location>
        <begin position="22"/>
        <end position="186"/>
    </location>
</feature>
<keyword evidence="6 7" id="KW-0472">Membrane</keyword>
<keyword evidence="10" id="KW-1185">Reference proteome</keyword>
<keyword evidence="4 7" id="KW-0812">Transmembrane</keyword>
<evidence type="ECO:0000256" key="6">
    <source>
        <dbReference type="ARBA" id="ARBA00023136"/>
    </source>
</evidence>
<dbReference type="RefSeq" id="WP_147472541.1">
    <property type="nucleotide sequence ID" value="NZ_CP122566.1"/>
</dbReference>
<dbReference type="PANTHER" id="PTHR10283">
    <property type="entry name" value="SOLUTE CARRIER FAMILY 13 MEMBER"/>
    <property type="match status" value="1"/>
</dbReference>
<evidence type="ECO:0000256" key="7">
    <source>
        <dbReference type="SAM" id="Phobius"/>
    </source>
</evidence>
<feature type="transmembrane region" description="Helical" evidence="7">
    <location>
        <begin position="7"/>
        <end position="25"/>
    </location>
</feature>
<gene>
    <name evidence="9" type="ORF">QDX21_01940</name>
</gene>
<dbReference type="AlphaFoldDB" id="A0AAJ6AHN1"/>
<dbReference type="InterPro" id="IPR004680">
    <property type="entry name" value="Cit_transptr-like_dom"/>
</dbReference>
<dbReference type="EMBL" id="CP122566">
    <property type="protein sequence ID" value="WGH93588.1"/>
    <property type="molecule type" value="Genomic_DNA"/>
</dbReference>
<organism evidence="9 10">
    <name type="scientific">Auritidibacter ignavus</name>
    <dbReference type="NCBI Taxonomy" id="678932"/>
    <lineage>
        <taxon>Bacteria</taxon>
        <taxon>Bacillati</taxon>
        <taxon>Actinomycetota</taxon>
        <taxon>Actinomycetes</taxon>
        <taxon>Micrococcales</taxon>
        <taxon>Micrococcaceae</taxon>
        <taxon>Auritidibacter</taxon>
    </lineage>
</organism>
<evidence type="ECO:0000256" key="4">
    <source>
        <dbReference type="ARBA" id="ARBA00022692"/>
    </source>
</evidence>
<name>A0AAJ6AHN1_9MICC</name>
<sequence>MPDELAIAARVTAAVVVLMGTWWVTEAVPLPVTAMVPLIAFPATQVFPLDEVAGSYASEIIFLLLGGFLLALGIQRWNLHRRIAILIVLVVGTKPSRMILGLMMATAALGMWVSNTATALMMIPLVREEGGGRDVGDADSGHSQFGIGLMIAIAYAATLSACDSIIASPGNIFVVGYLQETVGDQVGFYCGCCLAFRF</sequence>
<evidence type="ECO:0000256" key="5">
    <source>
        <dbReference type="ARBA" id="ARBA00022989"/>
    </source>
</evidence>
<dbReference type="GO" id="GO:0005886">
    <property type="term" value="C:plasma membrane"/>
    <property type="evidence" value="ECO:0007669"/>
    <property type="project" value="TreeGrafter"/>
</dbReference>
<dbReference type="PANTHER" id="PTHR10283:SF82">
    <property type="entry name" value="SOLUTE CARRIER FAMILY 13 MEMBER 2"/>
    <property type="match status" value="1"/>
</dbReference>
<evidence type="ECO:0000256" key="2">
    <source>
        <dbReference type="ARBA" id="ARBA00006772"/>
    </source>
</evidence>
<reference evidence="9 10" key="1">
    <citation type="submission" date="2023-03" db="EMBL/GenBank/DDBJ databases">
        <title>Complete genome sequences of several Auritidibacter ignavus strains isolated from ear infections.</title>
        <authorList>
            <person name="Baehr T."/>
            <person name="Baumhoegger A.M."/>
        </authorList>
    </citation>
    <scope>NUCLEOTIDE SEQUENCE [LARGE SCALE GENOMIC DNA]</scope>
    <source>
        <strain evidence="9 10">BABAE-6</strain>
    </source>
</reference>
<feature type="transmembrane region" description="Helical" evidence="7">
    <location>
        <begin position="143"/>
        <end position="162"/>
    </location>
</feature>